<reference evidence="3" key="2">
    <citation type="submission" date="2021-01" db="UniProtKB">
        <authorList>
            <consortium name="EnsemblPlants"/>
        </authorList>
    </citation>
    <scope>IDENTIFICATION</scope>
</reference>
<dbReference type="PANTHER" id="PTHR12550:SF70">
    <property type="entry name" value="JIL-1 ANCHORING AND STABILIZING PROTEIN, ISOFORM A"/>
    <property type="match status" value="1"/>
</dbReference>
<feature type="region of interest" description="Disordered" evidence="1">
    <location>
        <begin position="187"/>
        <end position="232"/>
    </location>
</feature>
<dbReference type="Gramene" id="QL06p002024:mrna">
    <property type="protein sequence ID" value="QL06p002024:mrna"/>
    <property type="gene ID" value="QL06p002024"/>
</dbReference>
<dbReference type="Gene3D" id="2.30.30.140">
    <property type="match status" value="1"/>
</dbReference>
<proteinExistence type="predicted"/>
<dbReference type="AlphaFoldDB" id="A0A7N2R5X8"/>
<dbReference type="SMART" id="SM00293">
    <property type="entry name" value="PWWP"/>
    <property type="match status" value="1"/>
</dbReference>
<evidence type="ECO:0000313" key="4">
    <source>
        <dbReference type="Proteomes" id="UP000594261"/>
    </source>
</evidence>
<dbReference type="PROSITE" id="PS50812">
    <property type="entry name" value="PWWP"/>
    <property type="match status" value="1"/>
</dbReference>
<feature type="compositionally biased region" description="Polar residues" evidence="1">
    <location>
        <begin position="187"/>
        <end position="207"/>
    </location>
</feature>
<organism evidence="3 4">
    <name type="scientific">Quercus lobata</name>
    <name type="common">Valley oak</name>
    <dbReference type="NCBI Taxonomy" id="97700"/>
    <lineage>
        <taxon>Eukaryota</taxon>
        <taxon>Viridiplantae</taxon>
        <taxon>Streptophyta</taxon>
        <taxon>Embryophyta</taxon>
        <taxon>Tracheophyta</taxon>
        <taxon>Spermatophyta</taxon>
        <taxon>Magnoliopsida</taxon>
        <taxon>eudicotyledons</taxon>
        <taxon>Gunneridae</taxon>
        <taxon>Pentapetalae</taxon>
        <taxon>rosids</taxon>
        <taxon>fabids</taxon>
        <taxon>Fagales</taxon>
        <taxon>Fagaceae</taxon>
        <taxon>Quercus</taxon>
    </lineage>
</organism>
<dbReference type="InParanoid" id="A0A7N2R5X8"/>
<keyword evidence="4" id="KW-1185">Reference proteome</keyword>
<reference evidence="3 4" key="1">
    <citation type="journal article" date="2016" name="G3 (Bethesda)">
        <title>First Draft Assembly and Annotation of the Genome of a California Endemic Oak Quercus lobata Nee (Fagaceae).</title>
        <authorList>
            <person name="Sork V.L."/>
            <person name="Fitz-Gibbon S.T."/>
            <person name="Puiu D."/>
            <person name="Crepeau M."/>
            <person name="Gugger P.F."/>
            <person name="Sherman R."/>
            <person name="Stevens K."/>
            <person name="Langley C.H."/>
            <person name="Pellegrini M."/>
            <person name="Salzberg S.L."/>
        </authorList>
    </citation>
    <scope>NUCLEOTIDE SEQUENCE [LARGE SCALE GENOMIC DNA]</scope>
    <source>
        <strain evidence="3 4">cv. SW786</strain>
    </source>
</reference>
<dbReference type="EMBL" id="LRBV02000006">
    <property type="status" value="NOT_ANNOTATED_CDS"/>
    <property type="molecule type" value="Genomic_DNA"/>
</dbReference>
<dbReference type="InterPro" id="IPR000313">
    <property type="entry name" value="PWWP_dom"/>
</dbReference>
<protein>
    <recommendedName>
        <fullName evidence="2">PWWP domain-containing protein</fullName>
    </recommendedName>
</protein>
<evidence type="ECO:0000256" key="1">
    <source>
        <dbReference type="SAM" id="MobiDB-lite"/>
    </source>
</evidence>
<dbReference type="Proteomes" id="UP000594261">
    <property type="component" value="Chromosome 6"/>
</dbReference>
<dbReference type="SUPFAM" id="SSF63748">
    <property type="entry name" value="Tudor/PWWP/MBT"/>
    <property type="match status" value="1"/>
</dbReference>
<dbReference type="PANTHER" id="PTHR12550">
    <property type="entry name" value="HEPATOMA-DERIVED GROWTH FACTOR-RELATED"/>
    <property type="match status" value="1"/>
</dbReference>
<dbReference type="EnsemblPlants" id="QL06p002024:mrna">
    <property type="protein sequence ID" value="QL06p002024:mrna"/>
    <property type="gene ID" value="QL06p002024"/>
</dbReference>
<evidence type="ECO:0000259" key="2">
    <source>
        <dbReference type="PROSITE" id="PS50812"/>
    </source>
</evidence>
<feature type="domain" description="PWWP" evidence="2">
    <location>
        <begin position="22"/>
        <end position="79"/>
    </location>
</feature>
<feature type="compositionally biased region" description="Polar residues" evidence="1">
    <location>
        <begin position="216"/>
        <end position="225"/>
    </location>
</feature>
<sequence>MAPARRRGASNKAKAKKRKLSVGDLVLAKVKGFPAWPAKISKPEEFKHQPDPKKYFVEFFATKYTGFVAPADVQAFTNELKSKLSARCQGKTVRFFSQAVNEICVAFDELQNKKSSGFRDGANKSDVGHEALSVNEVEVDLKVETSKATYSGEALNESLSDSGSKLGCCSQRRGGTDIQDVKPSISCSANDSLSPGISPEKNNSKSGGNCKEHVLMTSSPDNSSFPKEEASDDEFVEDAACTKQHVHKTGTSAVISLKDGSDGCSVDRPESVERLKEGIKGKIASSSEHEFSLSPLKADSDINAGKK</sequence>
<accession>A0A7N2R5X8</accession>
<feature type="region of interest" description="Disordered" evidence="1">
    <location>
        <begin position="286"/>
        <end position="307"/>
    </location>
</feature>
<name>A0A7N2R5X8_QUELO</name>
<dbReference type="Pfam" id="PF00855">
    <property type="entry name" value="PWWP"/>
    <property type="match status" value="1"/>
</dbReference>
<evidence type="ECO:0000313" key="3">
    <source>
        <dbReference type="EnsemblPlants" id="QL06p002024:mrna"/>
    </source>
</evidence>